<evidence type="ECO:0000313" key="10">
    <source>
        <dbReference type="EMBL" id="EPD99192.1"/>
    </source>
</evidence>
<dbReference type="Gene3D" id="3.10.105.10">
    <property type="entry name" value="Dipeptide-binding Protein, Domain 3"/>
    <property type="match status" value="1"/>
</dbReference>
<keyword evidence="6 8" id="KW-0732">Signal</keyword>
<dbReference type="AlphaFoldDB" id="S3BYT0"/>
<comment type="subcellular location">
    <subcellularLocation>
        <location evidence="2">Periplasm</location>
    </subcellularLocation>
</comment>
<comment type="similarity">
    <text evidence="3">Belongs to the bacterial solute-binding protein 5 family.</text>
</comment>
<feature type="domain" description="Solute-binding protein family 5" evidence="9">
    <location>
        <begin position="77"/>
        <end position="438"/>
    </location>
</feature>
<dbReference type="Gene3D" id="3.90.76.10">
    <property type="entry name" value="Dipeptide-binding Protein, Domain 1"/>
    <property type="match status" value="1"/>
</dbReference>
<dbReference type="GO" id="GO:0030288">
    <property type="term" value="C:outer membrane-bounded periplasmic space"/>
    <property type="evidence" value="ECO:0007669"/>
    <property type="project" value="TreeGrafter"/>
</dbReference>
<feature type="chain" id="PRO_5004518259" description="Glutathione-binding protein GsiB" evidence="8">
    <location>
        <begin position="32"/>
        <end position="523"/>
    </location>
</feature>
<dbReference type="InterPro" id="IPR000914">
    <property type="entry name" value="SBP_5_dom"/>
</dbReference>
<name>S3BYT0_9BURK</name>
<dbReference type="InterPro" id="IPR039424">
    <property type="entry name" value="SBP_5"/>
</dbReference>
<protein>
    <recommendedName>
        <fullName evidence="4">Glutathione-binding protein GsiB</fullName>
    </recommendedName>
</protein>
<dbReference type="HOGENOM" id="CLU_017028_7_3_4"/>
<evidence type="ECO:0000256" key="7">
    <source>
        <dbReference type="ARBA" id="ARBA00022764"/>
    </source>
</evidence>
<accession>S3BYT0</accession>
<dbReference type="GO" id="GO:1904680">
    <property type="term" value="F:peptide transmembrane transporter activity"/>
    <property type="evidence" value="ECO:0007669"/>
    <property type="project" value="TreeGrafter"/>
</dbReference>
<dbReference type="GO" id="GO:0043190">
    <property type="term" value="C:ATP-binding cassette (ABC) transporter complex"/>
    <property type="evidence" value="ECO:0007669"/>
    <property type="project" value="InterPro"/>
</dbReference>
<sequence>MNRLSSAFAESRLVGSIAAVMLAAAASGTHAAPLETLTIAVNTGFTTMDPWDATDNLSRTAARSFYESLYTFDKNLKPTPQLAESVDISPDGRIYTFKLRQGVKFHDGTILDAEAVKLSFELGASQDLKRTRRNFFNFVEKIEAADQYTVRFTLKSPMTAFLERLSNGTAAIACPSLLARAKTKQALAFEACGTGPYKLVRFNPAEELLVERNPDYRVPGLPKFKALRWVPVVENSTRAAMLQTGEAQFIQMAPVEQIPVLKANPNLAVNVVPSVVMRYMSMNMNEKPFDNPKVRQAVNYAINKQALCKVAFSGYARPADGVIPEQIPNAVKLGPWPYDPKKARELLKEAGYPNGFKTTLWSAFNNTTAVKTMQFVQQQLAQVGIKAEARALEAGQRVQVYGNKDPKKAPNRLYIIGWSNSTVDPDWGMRPALYSKNQPPVLNNEAYYQNPKVDALLDQALADTDPAKRAAEYKELQEMVWQDAPWAFLVFEDVTSAANKHLKNFNTLADGSFEFYSAEWQED</sequence>
<organism evidence="10 11">
    <name type="scientific">Sutterella wadsworthensis HGA0223</name>
    <dbReference type="NCBI Taxonomy" id="1203554"/>
    <lineage>
        <taxon>Bacteria</taxon>
        <taxon>Pseudomonadati</taxon>
        <taxon>Pseudomonadota</taxon>
        <taxon>Betaproteobacteria</taxon>
        <taxon>Burkholderiales</taxon>
        <taxon>Sutterellaceae</taxon>
        <taxon>Sutterella</taxon>
    </lineage>
</organism>
<comment type="caution">
    <text evidence="10">The sequence shown here is derived from an EMBL/GenBank/DDBJ whole genome shotgun (WGS) entry which is preliminary data.</text>
</comment>
<evidence type="ECO:0000259" key="9">
    <source>
        <dbReference type="Pfam" id="PF00496"/>
    </source>
</evidence>
<evidence type="ECO:0000256" key="3">
    <source>
        <dbReference type="ARBA" id="ARBA00005695"/>
    </source>
</evidence>
<keyword evidence="7" id="KW-0574">Periplasm</keyword>
<dbReference type="EMBL" id="ATCF01000017">
    <property type="protein sequence ID" value="EPD99192.1"/>
    <property type="molecule type" value="Genomic_DNA"/>
</dbReference>
<dbReference type="InterPro" id="IPR030678">
    <property type="entry name" value="Peptide/Ni-bd"/>
</dbReference>
<dbReference type="PATRIC" id="fig|1203554.3.peg.1287"/>
<keyword evidence="11" id="KW-1185">Reference proteome</keyword>
<evidence type="ECO:0000256" key="6">
    <source>
        <dbReference type="ARBA" id="ARBA00022729"/>
    </source>
</evidence>
<dbReference type="STRING" id="1203554.HMPREF1476_01229"/>
<dbReference type="GO" id="GO:0042938">
    <property type="term" value="P:dipeptide transport"/>
    <property type="evidence" value="ECO:0007669"/>
    <property type="project" value="TreeGrafter"/>
</dbReference>
<evidence type="ECO:0000256" key="8">
    <source>
        <dbReference type="SAM" id="SignalP"/>
    </source>
</evidence>
<reference evidence="10 11" key="1">
    <citation type="submission" date="2013-04" db="EMBL/GenBank/DDBJ databases">
        <title>The Genome Sequence of Sutterella wadsworthensis HGA0223.</title>
        <authorList>
            <consortium name="The Broad Institute Genomics Platform"/>
            <person name="Earl A."/>
            <person name="Ward D."/>
            <person name="Feldgarden M."/>
            <person name="Gevers D."/>
            <person name="Schmidt T.M."/>
            <person name="Dover J."/>
            <person name="Dai D."/>
            <person name="Walker B."/>
            <person name="Young S."/>
            <person name="Zeng Q."/>
            <person name="Gargeya S."/>
            <person name="Fitzgerald M."/>
            <person name="Haas B."/>
            <person name="Abouelleil A."/>
            <person name="Allen A.W."/>
            <person name="Alvarado L."/>
            <person name="Arachchi H.M."/>
            <person name="Berlin A.M."/>
            <person name="Chapman S.B."/>
            <person name="Gainer-Dewar J."/>
            <person name="Goldberg J."/>
            <person name="Griggs A."/>
            <person name="Gujja S."/>
            <person name="Hansen M."/>
            <person name="Howarth C."/>
            <person name="Imamovic A."/>
            <person name="Ireland A."/>
            <person name="Larimer J."/>
            <person name="McCowan C."/>
            <person name="Murphy C."/>
            <person name="Pearson M."/>
            <person name="Poon T.W."/>
            <person name="Priest M."/>
            <person name="Roberts A."/>
            <person name="Saif S."/>
            <person name="Shea T."/>
            <person name="Sisk P."/>
            <person name="Sykes S."/>
            <person name="Wortman J."/>
            <person name="Nusbaum C."/>
            <person name="Birren B."/>
        </authorList>
    </citation>
    <scope>NUCLEOTIDE SEQUENCE [LARGE SCALE GENOMIC DNA]</scope>
    <source>
        <strain evidence="10 11">HGA0223</strain>
    </source>
</reference>
<dbReference type="Gene3D" id="3.40.190.10">
    <property type="entry name" value="Periplasmic binding protein-like II"/>
    <property type="match status" value="1"/>
</dbReference>
<feature type="signal peptide" evidence="8">
    <location>
        <begin position="1"/>
        <end position="31"/>
    </location>
</feature>
<comment type="function">
    <text evidence="1">Part of the ABC transporter complex GsiABCD involved in glutathione import. Binds glutathione.</text>
</comment>
<keyword evidence="5" id="KW-0813">Transport</keyword>
<dbReference type="RefSeq" id="WP_005428891.1">
    <property type="nucleotide sequence ID" value="NZ_KE150480.1"/>
</dbReference>
<dbReference type="PIRSF" id="PIRSF002741">
    <property type="entry name" value="MppA"/>
    <property type="match status" value="1"/>
</dbReference>
<evidence type="ECO:0000313" key="11">
    <source>
        <dbReference type="Proteomes" id="UP000014400"/>
    </source>
</evidence>
<gene>
    <name evidence="10" type="ORF">HMPREF1476_01229</name>
</gene>
<dbReference type="Pfam" id="PF00496">
    <property type="entry name" value="SBP_bac_5"/>
    <property type="match status" value="1"/>
</dbReference>
<dbReference type="eggNOG" id="COG0747">
    <property type="taxonomic scope" value="Bacteria"/>
</dbReference>
<dbReference type="PANTHER" id="PTHR30290">
    <property type="entry name" value="PERIPLASMIC BINDING COMPONENT OF ABC TRANSPORTER"/>
    <property type="match status" value="1"/>
</dbReference>
<evidence type="ECO:0000256" key="4">
    <source>
        <dbReference type="ARBA" id="ARBA00017393"/>
    </source>
</evidence>
<proteinExistence type="inferred from homology"/>
<dbReference type="SUPFAM" id="SSF53850">
    <property type="entry name" value="Periplasmic binding protein-like II"/>
    <property type="match status" value="1"/>
</dbReference>
<evidence type="ECO:0000256" key="5">
    <source>
        <dbReference type="ARBA" id="ARBA00022448"/>
    </source>
</evidence>
<evidence type="ECO:0000256" key="2">
    <source>
        <dbReference type="ARBA" id="ARBA00004418"/>
    </source>
</evidence>
<evidence type="ECO:0000256" key="1">
    <source>
        <dbReference type="ARBA" id="ARBA00003489"/>
    </source>
</evidence>
<dbReference type="PANTHER" id="PTHR30290:SF32">
    <property type="entry name" value="GLUTATHIONE-BINDING PROTEIN GSIB"/>
    <property type="match status" value="1"/>
</dbReference>
<dbReference type="Proteomes" id="UP000014400">
    <property type="component" value="Unassembled WGS sequence"/>
</dbReference>